<feature type="signal peptide" evidence="1">
    <location>
        <begin position="1"/>
        <end position="24"/>
    </location>
</feature>
<reference evidence="2 3" key="1">
    <citation type="submission" date="2018-04" db="EMBL/GenBank/DDBJ databases">
        <title>Massilia violaceinigra sp. nov., a novel purple-pigmented bacterium isolated from Tianshan glacier, Xinjiang, China.</title>
        <authorList>
            <person name="Wang H."/>
        </authorList>
    </citation>
    <scope>NUCLEOTIDE SEQUENCE [LARGE SCALE GENOMIC DNA]</scope>
    <source>
        <strain evidence="2 3">B448-2</strain>
    </source>
</reference>
<protein>
    <submittedName>
        <fullName evidence="2">Esterase</fullName>
    </submittedName>
</protein>
<dbReference type="Gene3D" id="3.40.50.1110">
    <property type="entry name" value="SGNH hydrolase"/>
    <property type="match status" value="1"/>
</dbReference>
<organism evidence="2 3">
    <name type="scientific">Massilia glaciei</name>
    <dbReference type="NCBI Taxonomy" id="1524097"/>
    <lineage>
        <taxon>Bacteria</taxon>
        <taxon>Pseudomonadati</taxon>
        <taxon>Pseudomonadota</taxon>
        <taxon>Betaproteobacteria</taxon>
        <taxon>Burkholderiales</taxon>
        <taxon>Oxalobacteraceae</taxon>
        <taxon>Telluria group</taxon>
        <taxon>Massilia</taxon>
    </lineage>
</organism>
<dbReference type="GO" id="GO:0016788">
    <property type="term" value="F:hydrolase activity, acting on ester bonds"/>
    <property type="evidence" value="ECO:0007669"/>
    <property type="project" value="UniProtKB-ARBA"/>
</dbReference>
<dbReference type="Proteomes" id="UP000241421">
    <property type="component" value="Unassembled WGS sequence"/>
</dbReference>
<gene>
    <name evidence="2" type="ORF">C7C56_005760</name>
</gene>
<keyword evidence="1" id="KW-0732">Signal</keyword>
<dbReference type="EMBL" id="PXWF02000073">
    <property type="protein sequence ID" value="PWF54678.1"/>
    <property type="molecule type" value="Genomic_DNA"/>
</dbReference>
<comment type="caution">
    <text evidence="2">The sequence shown here is derived from an EMBL/GenBank/DDBJ whole genome shotgun (WGS) entry which is preliminary data.</text>
</comment>
<proteinExistence type="predicted"/>
<dbReference type="InterPro" id="IPR036514">
    <property type="entry name" value="SGNH_hydro_sf"/>
</dbReference>
<evidence type="ECO:0000313" key="2">
    <source>
        <dbReference type="EMBL" id="PWF54678.1"/>
    </source>
</evidence>
<dbReference type="PROSITE" id="PS51257">
    <property type="entry name" value="PROKAR_LIPOPROTEIN"/>
    <property type="match status" value="1"/>
</dbReference>
<feature type="chain" id="PRO_5015501810" evidence="1">
    <location>
        <begin position="25"/>
        <end position="242"/>
    </location>
</feature>
<evidence type="ECO:0000256" key="1">
    <source>
        <dbReference type="SAM" id="SignalP"/>
    </source>
</evidence>
<accession>A0A2U2I4C7</accession>
<evidence type="ECO:0000313" key="3">
    <source>
        <dbReference type="Proteomes" id="UP000241421"/>
    </source>
</evidence>
<name>A0A2U2I4C7_9BURK</name>
<sequence>MRQTHFALALVVAAVLAACGGSEGGDQTLRQQYSAQVTFGDSLSDVGTYAVGGVAALGGGKFTINGNSVAVQPEYTGKTWTELLAAQFGLAAPCPAQTGLDGNAAMNFSVPVMHHAACTGYAQGGARVSNPVGPGHKLTGSPLGQLTVPVSTQIANHLSKVNGAFRGTEIVFVLAGANDALMQLGELEAGATAAGTAAGNAAAAGTFAARLTGLLASGATDPAAAARAIGLAFQTEAASAGS</sequence>
<dbReference type="AlphaFoldDB" id="A0A2U2I4C7"/>
<feature type="non-terminal residue" evidence="2">
    <location>
        <position position="242"/>
    </location>
</feature>
<keyword evidence="3" id="KW-1185">Reference proteome</keyword>